<dbReference type="GeneID" id="79305691"/>
<protein>
    <submittedName>
        <fullName evidence="2">Uncharacterized protein</fullName>
    </submittedName>
</protein>
<gene>
    <name evidence="2" type="ORF">ACFQJ6_03615</name>
</gene>
<dbReference type="RefSeq" id="WP_276282642.1">
    <property type="nucleotide sequence ID" value="NZ_CP119811.1"/>
</dbReference>
<evidence type="ECO:0000313" key="3">
    <source>
        <dbReference type="Proteomes" id="UP001596407"/>
    </source>
</evidence>
<dbReference type="Proteomes" id="UP001596407">
    <property type="component" value="Unassembled WGS sequence"/>
</dbReference>
<comment type="caution">
    <text evidence="2">The sequence shown here is derived from an EMBL/GenBank/DDBJ whole genome shotgun (WGS) entry which is preliminary data.</text>
</comment>
<evidence type="ECO:0000256" key="1">
    <source>
        <dbReference type="SAM" id="Phobius"/>
    </source>
</evidence>
<proteinExistence type="predicted"/>
<keyword evidence="3" id="KW-1185">Reference proteome</keyword>
<accession>A0ABD5WFS3</accession>
<reference evidence="2 3" key="1">
    <citation type="journal article" date="2019" name="Int. J. Syst. Evol. Microbiol.">
        <title>The Global Catalogue of Microorganisms (GCM) 10K type strain sequencing project: providing services to taxonomists for standard genome sequencing and annotation.</title>
        <authorList>
            <consortium name="The Broad Institute Genomics Platform"/>
            <consortium name="The Broad Institute Genome Sequencing Center for Infectious Disease"/>
            <person name="Wu L."/>
            <person name="Ma J."/>
        </authorList>
    </citation>
    <scope>NUCLEOTIDE SEQUENCE [LARGE SCALE GENOMIC DNA]</scope>
    <source>
        <strain evidence="2 3">DT72</strain>
    </source>
</reference>
<dbReference type="EMBL" id="JBHSZH010000003">
    <property type="protein sequence ID" value="MFC7079369.1"/>
    <property type="molecule type" value="Genomic_DNA"/>
</dbReference>
<keyword evidence="1" id="KW-1133">Transmembrane helix</keyword>
<feature type="transmembrane region" description="Helical" evidence="1">
    <location>
        <begin position="27"/>
        <end position="54"/>
    </location>
</feature>
<name>A0ABD5WFS3_9EURY</name>
<dbReference type="AlphaFoldDB" id="A0ABD5WFS3"/>
<evidence type="ECO:0000313" key="2">
    <source>
        <dbReference type="EMBL" id="MFC7079369.1"/>
    </source>
</evidence>
<keyword evidence="1" id="KW-0472">Membrane</keyword>
<keyword evidence="1" id="KW-0812">Transmembrane</keyword>
<organism evidence="2 3">
    <name type="scientific">Halorussus caseinilyticus</name>
    <dbReference type="NCBI Taxonomy" id="3034025"/>
    <lineage>
        <taxon>Archaea</taxon>
        <taxon>Methanobacteriati</taxon>
        <taxon>Methanobacteriota</taxon>
        <taxon>Stenosarchaea group</taxon>
        <taxon>Halobacteria</taxon>
        <taxon>Halobacteriales</taxon>
        <taxon>Haladaptataceae</taxon>
        <taxon>Halorussus</taxon>
    </lineage>
</organism>
<sequence>MSVPLRTREVRLLTGVLDDRRPLVGRLAYVSLGALFEFLLCPPFLLVGHLLGVFCERSEFIRRLLLDADRSCVSVFPANTNITLQTLEAPTTCSETGR</sequence>